<dbReference type="GO" id="GO:0004519">
    <property type="term" value="F:endonuclease activity"/>
    <property type="evidence" value="ECO:0007669"/>
    <property type="project" value="InterPro"/>
</dbReference>
<dbReference type="InterPro" id="IPR027434">
    <property type="entry name" value="Homing_endonucl"/>
</dbReference>
<accession>A0A0G1AWM5</accession>
<sequence>MWTAEFAYAVGLIATDGCLSKDGRHLDFTSKDLDQVKNFLHAVGITSKIGSKSSGYSQKRYYFVQFSNVKLYRFLLSIGLTSAKSKTIGELKIPSRFFADFLRGCLDGDGYTYSYFDPRWKSSFQLYTSFTSASKKHLEWLSDQVEQLYRIKGKIRFRANVFTLEYAKKSSVLLLNKLYYNADILCLGRKHSKIMNALGIISRQKAGMLKW</sequence>
<dbReference type="InterPro" id="IPR004860">
    <property type="entry name" value="LAGLIDADG_dom"/>
</dbReference>
<evidence type="ECO:0000313" key="3">
    <source>
        <dbReference type="Proteomes" id="UP000034135"/>
    </source>
</evidence>
<dbReference type="Pfam" id="PF14528">
    <property type="entry name" value="LAGLIDADG_3"/>
    <property type="match status" value="1"/>
</dbReference>
<protein>
    <submittedName>
        <fullName evidence="2">Intein-containing protein</fullName>
    </submittedName>
</protein>
<proteinExistence type="predicted"/>
<organism evidence="2 3">
    <name type="scientific">Candidatus Daviesbacteria bacterium GW2011_GWA1_42_6</name>
    <dbReference type="NCBI Taxonomy" id="1618420"/>
    <lineage>
        <taxon>Bacteria</taxon>
        <taxon>Candidatus Daviesiibacteriota</taxon>
    </lineage>
</organism>
<evidence type="ECO:0000313" key="2">
    <source>
        <dbReference type="EMBL" id="KKS65354.1"/>
    </source>
</evidence>
<evidence type="ECO:0000259" key="1">
    <source>
        <dbReference type="Pfam" id="PF14528"/>
    </source>
</evidence>
<reference evidence="2 3" key="1">
    <citation type="journal article" date="2015" name="Nature">
        <title>rRNA introns, odd ribosomes, and small enigmatic genomes across a large radiation of phyla.</title>
        <authorList>
            <person name="Brown C.T."/>
            <person name="Hug L.A."/>
            <person name="Thomas B.C."/>
            <person name="Sharon I."/>
            <person name="Castelle C.J."/>
            <person name="Singh A."/>
            <person name="Wilkins M.J."/>
            <person name="Williams K.H."/>
            <person name="Banfield J.F."/>
        </authorList>
    </citation>
    <scope>NUCLEOTIDE SEQUENCE [LARGE SCALE GENOMIC DNA]</scope>
</reference>
<comment type="caution">
    <text evidence="2">The sequence shown here is derived from an EMBL/GenBank/DDBJ whole genome shotgun (WGS) entry which is preliminary data.</text>
</comment>
<gene>
    <name evidence="2" type="ORF">UV33_C0005G0014</name>
</gene>
<feature type="domain" description="Homing endonuclease LAGLIDADG" evidence="1">
    <location>
        <begin position="7"/>
        <end position="79"/>
    </location>
</feature>
<dbReference type="SUPFAM" id="SSF55608">
    <property type="entry name" value="Homing endonucleases"/>
    <property type="match status" value="1"/>
</dbReference>
<name>A0A0G1AWM5_9BACT</name>
<dbReference type="Gene3D" id="3.10.28.10">
    <property type="entry name" value="Homing endonucleases"/>
    <property type="match status" value="1"/>
</dbReference>
<dbReference type="AlphaFoldDB" id="A0A0G1AWM5"/>
<dbReference type="EMBL" id="LCEB01000005">
    <property type="protein sequence ID" value="KKS65354.1"/>
    <property type="molecule type" value="Genomic_DNA"/>
</dbReference>
<dbReference type="Proteomes" id="UP000034135">
    <property type="component" value="Unassembled WGS sequence"/>
</dbReference>